<protein>
    <submittedName>
        <fullName evidence="2">Uncharacterized protein</fullName>
    </submittedName>
</protein>
<dbReference type="GeneID" id="9225990"/>
<dbReference type="HOGENOM" id="CLU_2291054_0_0_1"/>
<sequence>MGKGENAGLLQASKLQPKIKIDMEREFDRVAFDSHRDEHTQIQNRLQRQARTYGARYEPDNTPREPPQQPIPSSDQQEPPLALRPKEAEVVTPEQDASQQE</sequence>
<reference evidence="3" key="1">
    <citation type="journal article" date="2012" name="MBio">
        <title>Comparative genome analysis of Trichophyton rubrum and related dermatophytes reveals candidate genes involved in infection.</title>
        <authorList>
            <person name="Martinez D.A."/>
            <person name="Oliver B.G."/>
            <person name="Graeser Y."/>
            <person name="Goldberg J.M."/>
            <person name="Li W."/>
            <person name="Martinez-Rossi N.M."/>
            <person name="Monod M."/>
            <person name="Shelest E."/>
            <person name="Barton R.C."/>
            <person name="Birch E."/>
            <person name="Brakhage A.A."/>
            <person name="Chen Z."/>
            <person name="Gurr S.J."/>
            <person name="Heiman D."/>
            <person name="Heitman J."/>
            <person name="Kosti I."/>
            <person name="Rossi A."/>
            <person name="Saif S."/>
            <person name="Samalova M."/>
            <person name="Saunders C.W."/>
            <person name="Shea T."/>
            <person name="Summerbell R.C."/>
            <person name="Xu J."/>
            <person name="Young S."/>
            <person name="Zeng Q."/>
            <person name="Birren B.W."/>
            <person name="Cuomo C.A."/>
            <person name="White T.C."/>
        </authorList>
    </citation>
    <scope>NUCLEOTIDE SEQUENCE [LARGE SCALE GENOMIC DNA]</scope>
    <source>
        <strain evidence="3">ATCC MYA-4605 / CBS 113480</strain>
    </source>
</reference>
<accession>C5FPI5</accession>
<dbReference type="VEuPathDB" id="FungiDB:MCYG_04320"/>
<evidence type="ECO:0000313" key="2">
    <source>
        <dbReference type="EMBL" id="EEQ31501.1"/>
    </source>
</evidence>
<organism evidence="2 3">
    <name type="scientific">Arthroderma otae (strain ATCC MYA-4605 / CBS 113480)</name>
    <name type="common">Microsporum canis</name>
    <dbReference type="NCBI Taxonomy" id="554155"/>
    <lineage>
        <taxon>Eukaryota</taxon>
        <taxon>Fungi</taxon>
        <taxon>Dikarya</taxon>
        <taxon>Ascomycota</taxon>
        <taxon>Pezizomycotina</taxon>
        <taxon>Eurotiomycetes</taxon>
        <taxon>Eurotiomycetidae</taxon>
        <taxon>Onygenales</taxon>
        <taxon>Arthrodermataceae</taxon>
        <taxon>Microsporum</taxon>
    </lineage>
</organism>
<proteinExistence type="predicted"/>
<evidence type="ECO:0000313" key="3">
    <source>
        <dbReference type="Proteomes" id="UP000002035"/>
    </source>
</evidence>
<dbReference type="RefSeq" id="XP_002846583.1">
    <property type="nucleotide sequence ID" value="XM_002846537.1"/>
</dbReference>
<feature type="region of interest" description="Disordered" evidence="1">
    <location>
        <begin position="1"/>
        <end position="20"/>
    </location>
</feature>
<feature type="compositionally biased region" description="Polar residues" evidence="1">
    <location>
        <begin position="41"/>
        <end position="50"/>
    </location>
</feature>
<feature type="region of interest" description="Disordered" evidence="1">
    <location>
        <begin position="32"/>
        <end position="101"/>
    </location>
</feature>
<keyword evidence="3" id="KW-1185">Reference proteome</keyword>
<gene>
    <name evidence="2" type="ORF">MCYG_04320</name>
</gene>
<feature type="compositionally biased region" description="Low complexity" evidence="1">
    <location>
        <begin position="71"/>
        <end position="80"/>
    </location>
</feature>
<dbReference type="Proteomes" id="UP000002035">
    <property type="component" value="Unassembled WGS sequence"/>
</dbReference>
<name>C5FPI5_ARTOC</name>
<dbReference type="EMBL" id="DS995704">
    <property type="protein sequence ID" value="EEQ31501.1"/>
    <property type="molecule type" value="Genomic_DNA"/>
</dbReference>
<evidence type="ECO:0000256" key="1">
    <source>
        <dbReference type="SAM" id="MobiDB-lite"/>
    </source>
</evidence>
<dbReference type="AlphaFoldDB" id="C5FPI5"/>